<evidence type="ECO:0000313" key="2">
    <source>
        <dbReference type="EMBL" id="KAL3402683.1"/>
    </source>
</evidence>
<evidence type="ECO:0000313" key="3">
    <source>
        <dbReference type="Proteomes" id="UP001627154"/>
    </source>
</evidence>
<organism evidence="2 3">
    <name type="scientific">Trichogramma kaykai</name>
    <dbReference type="NCBI Taxonomy" id="54128"/>
    <lineage>
        <taxon>Eukaryota</taxon>
        <taxon>Metazoa</taxon>
        <taxon>Ecdysozoa</taxon>
        <taxon>Arthropoda</taxon>
        <taxon>Hexapoda</taxon>
        <taxon>Insecta</taxon>
        <taxon>Pterygota</taxon>
        <taxon>Neoptera</taxon>
        <taxon>Endopterygota</taxon>
        <taxon>Hymenoptera</taxon>
        <taxon>Apocrita</taxon>
        <taxon>Proctotrupomorpha</taxon>
        <taxon>Chalcidoidea</taxon>
        <taxon>Trichogrammatidae</taxon>
        <taxon>Trichogramma</taxon>
    </lineage>
</organism>
<name>A0ABD2XBE6_9HYME</name>
<feature type="region of interest" description="Disordered" evidence="1">
    <location>
        <begin position="215"/>
        <end position="251"/>
    </location>
</feature>
<evidence type="ECO:0000256" key="1">
    <source>
        <dbReference type="SAM" id="MobiDB-lite"/>
    </source>
</evidence>
<dbReference type="Proteomes" id="UP001627154">
    <property type="component" value="Unassembled WGS sequence"/>
</dbReference>
<protein>
    <submittedName>
        <fullName evidence="2">Uncharacterized protein</fullName>
    </submittedName>
</protein>
<comment type="caution">
    <text evidence="2">The sequence shown here is derived from an EMBL/GenBank/DDBJ whole genome shotgun (WGS) entry which is preliminary data.</text>
</comment>
<accession>A0ABD2XBE6</accession>
<proteinExistence type="predicted"/>
<sequence>MFQGDDLKCVPEINFYNVFEKASVDAPVTLSQAQKEKFNSIMKVIHSQPPEKPKIVEKRRKISEKIAKTPAKSSSIIKMQGKVYIGRRNFDIVEDFGAGGFWQFWKEAKEIAHRPIIIFLYTDLTETVLANTSENNSLILNALPSCSSIFKTRNVIEEKVLKRDFVKPVAIDGEEPLTKNLEINSGEDAENVKVKRINKVKVTFGQYRQNEDHISNFHWHNIPSRDSKKGSASRHQTCKYNDHQKKESENL</sequence>
<keyword evidence="3" id="KW-1185">Reference proteome</keyword>
<dbReference type="EMBL" id="JBJJXI010000034">
    <property type="protein sequence ID" value="KAL3402683.1"/>
    <property type="molecule type" value="Genomic_DNA"/>
</dbReference>
<reference evidence="2 3" key="1">
    <citation type="journal article" date="2024" name="bioRxiv">
        <title>A reference genome for Trichogramma kaykai: A tiny desert-dwelling parasitoid wasp with competing sex-ratio distorters.</title>
        <authorList>
            <person name="Culotta J."/>
            <person name="Lindsey A.R."/>
        </authorList>
    </citation>
    <scope>NUCLEOTIDE SEQUENCE [LARGE SCALE GENOMIC DNA]</scope>
    <source>
        <strain evidence="2 3">KSX58</strain>
    </source>
</reference>
<gene>
    <name evidence="2" type="ORF">TKK_004607</name>
</gene>
<feature type="compositionally biased region" description="Basic and acidic residues" evidence="1">
    <location>
        <begin position="240"/>
        <end position="251"/>
    </location>
</feature>
<dbReference type="AlphaFoldDB" id="A0ABD2XBE6"/>